<evidence type="ECO:0000313" key="2">
    <source>
        <dbReference type="EMBL" id="TDU63158.1"/>
    </source>
</evidence>
<keyword evidence="3" id="KW-1185">Reference proteome</keyword>
<protein>
    <submittedName>
        <fullName evidence="2">Uncharacterized protein</fullName>
    </submittedName>
</protein>
<keyword evidence="1" id="KW-0812">Transmembrane</keyword>
<gene>
    <name evidence="2" type="ORF">EI77_04479</name>
</gene>
<reference evidence="2 3" key="1">
    <citation type="submission" date="2019-03" db="EMBL/GenBank/DDBJ databases">
        <title>Genomic Encyclopedia of Archaeal and Bacterial Type Strains, Phase II (KMG-II): from individual species to whole genera.</title>
        <authorList>
            <person name="Goeker M."/>
        </authorList>
    </citation>
    <scope>NUCLEOTIDE SEQUENCE [LARGE SCALE GENOMIC DNA]</scope>
    <source>
        <strain evidence="2 3">ATCC 25309</strain>
    </source>
</reference>
<evidence type="ECO:0000313" key="3">
    <source>
        <dbReference type="Proteomes" id="UP000295662"/>
    </source>
</evidence>
<dbReference type="AlphaFoldDB" id="A0A4R7RIM9"/>
<dbReference type="EMBL" id="SOCA01000015">
    <property type="protein sequence ID" value="TDU63158.1"/>
    <property type="molecule type" value="Genomic_DNA"/>
</dbReference>
<evidence type="ECO:0000256" key="1">
    <source>
        <dbReference type="SAM" id="Phobius"/>
    </source>
</evidence>
<accession>A0A4R7RIM9</accession>
<feature type="transmembrane region" description="Helical" evidence="1">
    <location>
        <begin position="52"/>
        <end position="72"/>
    </location>
</feature>
<dbReference type="Proteomes" id="UP000295662">
    <property type="component" value="Unassembled WGS sequence"/>
</dbReference>
<proteinExistence type="predicted"/>
<feature type="transmembrane region" description="Helical" evidence="1">
    <location>
        <begin position="174"/>
        <end position="191"/>
    </location>
</feature>
<feature type="transmembrane region" description="Helical" evidence="1">
    <location>
        <begin position="135"/>
        <end position="154"/>
    </location>
</feature>
<keyword evidence="1" id="KW-1133">Transmembrane helix</keyword>
<feature type="transmembrane region" description="Helical" evidence="1">
    <location>
        <begin position="102"/>
        <end position="123"/>
    </location>
</feature>
<dbReference type="OrthoDB" id="9006573at2"/>
<feature type="transmembrane region" description="Helical" evidence="1">
    <location>
        <begin position="79"/>
        <end position="96"/>
    </location>
</feature>
<sequence length="224" mass="24975">MRASAAFLLPHSASWLPPLDLTRGVFNPFCLTESNNNFHRPPALLEGPSEEWMLYACVGPVIHIIHFLMDALMITRPRSLTFLAWIFILFGVFALWKMGKVLFSGGVSINFAVLMIPVGFGLLKGRASSVMWAKVWIGLGAAFLLVVAVGYVFWGDSYHVHWFHQELHGMKRHLMVVLSSAVLLGLFHLGWKILGSASVREYVEARKPPMPPAPEDPVPTPTLE</sequence>
<organism evidence="2 3">
    <name type="scientific">Prosthecobacter fusiformis</name>
    <dbReference type="NCBI Taxonomy" id="48464"/>
    <lineage>
        <taxon>Bacteria</taxon>
        <taxon>Pseudomonadati</taxon>
        <taxon>Verrucomicrobiota</taxon>
        <taxon>Verrucomicrobiia</taxon>
        <taxon>Verrucomicrobiales</taxon>
        <taxon>Verrucomicrobiaceae</taxon>
        <taxon>Prosthecobacter</taxon>
    </lineage>
</organism>
<comment type="caution">
    <text evidence="2">The sequence shown here is derived from an EMBL/GenBank/DDBJ whole genome shotgun (WGS) entry which is preliminary data.</text>
</comment>
<keyword evidence="1" id="KW-0472">Membrane</keyword>
<dbReference type="RefSeq" id="WP_133797444.1">
    <property type="nucleotide sequence ID" value="NZ_SOCA01000015.1"/>
</dbReference>
<name>A0A4R7RIM9_9BACT</name>